<comment type="caution">
    <text evidence="1">The sequence shown here is derived from an EMBL/GenBank/DDBJ whole genome shotgun (WGS) entry which is preliminary data.</text>
</comment>
<organism evidence="1 2">
    <name type="scientific">Actinocorallia libanotica</name>
    <dbReference type="NCBI Taxonomy" id="46162"/>
    <lineage>
        <taxon>Bacteria</taxon>
        <taxon>Bacillati</taxon>
        <taxon>Actinomycetota</taxon>
        <taxon>Actinomycetes</taxon>
        <taxon>Streptosporangiales</taxon>
        <taxon>Thermomonosporaceae</taxon>
        <taxon>Actinocorallia</taxon>
    </lineage>
</organism>
<evidence type="ECO:0000313" key="1">
    <source>
        <dbReference type="EMBL" id="GAA0936065.1"/>
    </source>
</evidence>
<dbReference type="Proteomes" id="UP001500665">
    <property type="component" value="Unassembled WGS sequence"/>
</dbReference>
<keyword evidence="2" id="KW-1185">Reference proteome</keyword>
<proteinExistence type="predicted"/>
<dbReference type="EMBL" id="BAAAHH010000001">
    <property type="protein sequence ID" value="GAA0936065.1"/>
    <property type="molecule type" value="Genomic_DNA"/>
</dbReference>
<reference evidence="1 2" key="1">
    <citation type="journal article" date="2019" name="Int. J. Syst. Evol. Microbiol.">
        <title>The Global Catalogue of Microorganisms (GCM) 10K type strain sequencing project: providing services to taxonomists for standard genome sequencing and annotation.</title>
        <authorList>
            <consortium name="The Broad Institute Genomics Platform"/>
            <consortium name="The Broad Institute Genome Sequencing Center for Infectious Disease"/>
            <person name="Wu L."/>
            <person name="Ma J."/>
        </authorList>
    </citation>
    <scope>NUCLEOTIDE SEQUENCE [LARGE SCALE GENOMIC DNA]</scope>
    <source>
        <strain evidence="1 2">JCM 10696</strain>
    </source>
</reference>
<gene>
    <name evidence="1" type="ORF">GCM10009550_01570</name>
</gene>
<dbReference type="RefSeq" id="WP_344235541.1">
    <property type="nucleotide sequence ID" value="NZ_BAAAHH010000001.1"/>
</dbReference>
<name>A0ABN1Q0N7_9ACTN</name>
<accession>A0ABN1Q0N7</accession>
<sequence length="78" mass="9081">MSEIKGKGLEFKKSDSPREWAVYLDGDWMGRVRQGSPNVMGDRLWSGTTTHATVAVREEWDRDTAAWEVIREERRERA</sequence>
<evidence type="ECO:0000313" key="2">
    <source>
        <dbReference type="Proteomes" id="UP001500665"/>
    </source>
</evidence>
<protein>
    <submittedName>
        <fullName evidence="1">Uncharacterized protein</fullName>
    </submittedName>
</protein>